<reference evidence="1 2" key="1">
    <citation type="submission" date="2024-02" db="EMBL/GenBank/DDBJ databases">
        <authorList>
            <person name="Daric V."/>
            <person name="Darras S."/>
        </authorList>
    </citation>
    <scope>NUCLEOTIDE SEQUENCE [LARGE SCALE GENOMIC DNA]</scope>
</reference>
<dbReference type="Proteomes" id="UP001642483">
    <property type="component" value="Unassembled WGS sequence"/>
</dbReference>
<accession>A0ABP0EZ28</accession>
<name>A0ABP0EZ28_CLALP</name>
<evidence type="ECO:0000313" key="1">
    <source>
        <dbReference type="EMBL" id="CAK8672743.1"/>
    </source>
</evidence>
<comment type="caution">
    <text evidence="1">The sequence shown here is derived from an EMBL/GenBank/DDBJ whole genome shotgun (WGS) entry which is preliminary data.</text>
</comment>
<gene>
    <name evidence="1" type="ORF">CVLEPA_LOCUS2430</name>
</gene>
<dbReference type="EMBL" id="CAWYQH010000001">
    <property type="protein sequence ID" value="CAK8672743.1"/>
    <property type="molecule type" value="Genomic_DNA"/>
</dbReference>
<evidence type="ECO:0000313" key="2">
    <source>
        <dbReference type="Proteomes" id="UP001642483"/>
    </source>
</evidence>
<keyword evidence="2" id="KW-1185">Reference proteome</keyword>
<proteinExistence type="predicted"/>
<sequence>MHLEWGEFYFGTSMGKKGILPAIRMGKHYRIFTHFNGRTADESGELLERQFSGCDSLNGLGSKRVHNFK</sequence>
<organism evidence="1 2">
    <name type="scientific">Clavelina lepadiformis</name>
    <name type="common">Light-bulb sea squirt</name>
    <name type="synonym">Ascidia lepadiformis</name>
    <dbReference type="NCBI Taxonomy" id="159417"/>
    <lineage>
        <taxon>Eukaryota</taxon>
        <taxon>Metazoa</taxon>
        <taxon>Chordata</taxon>
        <taxon>Tunicata</taxon>
        <taxon>Ascidiacea</taxon>
        <taxon>Aplousobranchia</taxon>
        <taxon>Clavelinidae</taxon>
        <taxon>Clavelina</taxon>
    </lineage>
</organism>
<protein>
    <submittedName>
        <fullName evidence="1">Uncharacterized protein</fullName>
    </submittedName>
</protein>